<protein>
    <submittedName>
        <fullName evidence="1">Uncharacterized protein</fullName>
    </submittedName>
</protein>
<organism evidence="1 2">
    <name type="scientific">Acidovorax soli</name>
    <dbReference type="NCBI Taxonomy" id="592050"/>
    <lineage>
        <taxon>Bacteria</taxon>
        <taxon>Pseudomonadati</taxon>
        <taxon>Pseudomonadota</taxon>
        <taxon>Betaproteobacteria</taxon>
        <taxon>Burkholderiales</taxon>
        <taxon>Comamonadaceae</taxon>
        <taxon>Acidovorax</taxon>
    </lineage>
</organism>
<comment type="caution">
    <text evidence="1">The sequence shown here is derived from an EMBL/GenBank/DDBJ whole genome shotgun (WGS) entry which is preliminary data.</text>
</comment>
<name>A0A7X0PDH9_9BURK</name>
<gene>
    <name evidence="1" type="ORF">HNP48_002234</name>
</gene>
<dbReference type="AlphaFoldDB" id="A0A7X0PDH9"/>
<reference evidence="1 2" key="1">
    <citation type="submission" date="2020-08" db="EMBL/GenBank/DDBJ databases">
        <title>Functional genomics of gut bacteria from endangered species of beetles.</title>
        <authorList>
            <person name="Carlos-Shanley C."/>
        </authorList>
    </citation>
    <scope>NUCLEOTIDE SEQUENCE [LARGE SCALE GENOMIC DNA]</scope>
    <source>
        <strain evidence="1 2">S00198</strain>
    </source>
</reference>
<sequence>MYTHAIALIVGAAIAATGAWQVQEWRMGGQLSTLKADHATSLAQVMAASTKAERAITTTYQGALNASIAREALLRTELDHLYRVSDGLREQSAEAGRRLATAPPAAVLEYAAALGAVHDDCRAAYADLASKATGHASDVRTHREAWPVIPDPPDAGISD</sequence>
<evidence type="ECO:0000313" key="2">
    <source>
        <dbReference type="Proteomes" id="UP000575083"/>
    </source>
</evidence>
<proteinExistence type="predicted"/>
<dbReference type="EMBL" id="JACHLK010000003">
    <property type="protein sequence ID" value="MBB6559567.1"/>
    <property type="molecule type" value="Genomic_DNA"/>
</dbReference>
<dbReference type="Proteomes" id="UP000575083">
    <property type="component" value="Unassembled WGS sequence"/>
</dbReference>
<keyword evidence="2" id="KW-1185">Reference proteome</keyword>
<dbReference type="RefSeq" id="WP_184856963.1">
    <property type="nucleotide sequence ID" value="NZ_JACHLK010000003.1"/>
</dbReference>
<accession>A0A7X0PDH9</accession>
<evidence type="ECO:0000313" key="1">
    <source>
        <dbReference type="EMBL" id="MBB6559567.1"/>
    </source>
</evidence>